<dbReference type="EMBL" id="CP084166">
    <property type="protein sequence ID" value="UJG39921.1"/>
    <property type="molecule type" value="Genomic_DNA"/>
</dbReference>
<feature type="domain" description="DNA polymerase alpha/delta/epsilon subunit B" evidence="16">
    <location>
        <begin position="328"/>
        <end position="458"/>
    </location>
</feature>
<name>A0A9Y1BJD3_9ARCH</name>
<evidence type="ECO:0000256" key="8">
    <source>
        <dbReference type="ARBA" id="ARBA00022801"/>
    </source>
</evidence>
<evidence type="ECO:0000256" key="11">
    <source>
        <dbReference type="ARBA" id="ARBA00023125"/>
    </source>
</evidence>
<keyword evidence="8 15" id="KW-0378">Hydrolase</keyword>
<protein>
    <recommendedName>
        <fullName evidence="15">DNA polymerase II small subunit</fullName>
        <shortName evidence="15">Pol II</shortName>
        <ecNumber evidence="15">2.7.7.7</ecNumber>
    </recommendedName>
    <alternativeName>
        <fullName evidence="15">Exodeoxyribonuclease small subunit</fullName>
        <ecNumber evidence="15">3.1.11.1</ecNumber>
    </alternativeName>
</protein>
<dbReference type="PANTHER" id="PTHR10416">
    <property type="entry name" value="DNA POLYMERASE DELTA SUBUNIT 2"/>
    <property type="match status" value="1"/>
</dbReference>
<evidence type="ECO:0000256" key="10">
    <source>
        <dbReference type="ARBA" id="ARBA00022932"/>
    </source>
</evidence>
<evidence type="ECO:0000256" key="2">
    <source>
        <dbReference type="ARBA" id="ARBA00006035"/>
    </source>
</evidence>
<evidence type="ECO:0000256" key="13">
    <source>
        <dbReference type="ARBA" id="ARBA00024817"/>
    </source>
</evidence>
<dbReference type="GO" id="GO:0003887">
    <property type="term" value="F:DNA-directed DNA polymerase activity"/>
    <property type="evidence" value="ECO:0007669"/>
    <property type="project" value="UniProtKB-UniRule"/>
</dbReference>
<evidence type="ECO:0000256" key="1">
    <source>
        <dbReference type="ARBA" id="ARBA00000563"/>
    </source>
</evidence>
<gene>
    <name evidence="15" type="primary">polB</name>
    <name evidence="17" type="ORF">K9W45_08695</name>
</gene>
<evidence type="ECO:0000256" key="6">
    <source>
        <dbReference type="ARBA" id="ARBA00022705"/>
    </source>
</evidence>
<keyword evidence="10 15" id="KW-0239">DNA-directed DNA polymerase</keyword>
<reference evidence="17" key="1">
    <citation type="journal article" date="2022" name="Nat. Microbiol.">
        <title>Unique mobile elements and scalable gene flow at the prokaryote-eukaryote boundary revealed by circularized Asgard archaea genomes.</title>
        <authorList>
            <person name="Wu F."/>
            <person name="Speth D.R."/>
            <person name="Philosof A."/>
            <person name="Cremiere A."/>
            <person name="Narayanan A."/>
            <person name="Barco R.A."/>
            <person name="Connon S.A."/>
            <person name="Amend J.P."/>
            <person name="Antoshechkin I.A."/>
            <person name="Orphan V.J."/>
        </authorList>
    </citation>
    <scope>NUCLEOTIDE SEQUENCE</scope>
    <source>
        <strain evidence="17">PM71</strain>
    </source>
</reference>
<dbReference type="GO" id="GO:0003677">
    <property type="term" value="F:DNA binding"/>
    <property type="evidence" value="ECO:0007669"/>
    <property type="project" value="UniProtKB-UniRule"/>
</dbReference>
<dbReference type="GO" id="GO:0006308">
    <property type="term" value="P:DNA catabolic process"/>
    <property type="evidence" value="ECO:0007669"/>
    <property type="project" value="UniProtKB-UniRule"/>
</dbReference>
<keyword evidence="11 15" id="KW-0238">DNA-binding</keyword>
<keyword evidence="7 15" id="KW-0540">Nuclease</keyword>
<dbReference type="Pfam" id="PF04042">
    <property type="entry name" value="DNA_pol_E_B"/>
    <property type="match status" value="1"/>
</dbReference>
<comment type="catalytic activity">
    <reaction evidence="14 15">
        <text>DNA(n) + a 2'-deoxyribonucleoside 5'-triphosphate = DNA(n+1) + diphosphate</text>
        <dbReference type="Rhea" id="RHEA:22508"/>
        <dbReference type="Rhea" id="RHEA-COMP:17339"/>
        <dbReference type="Rhea" id="RHEA-COMP:17340"/>
        <dbReference type="ChEBI" id="CHEBI:33019"/>
        <dbReference type="ChEBI" id="CHEBI:61560"/>
        <dbReference type="ChEBI" id="CHEBI:173112"/>
        <dbReference type="EC" id="2.7.7.7"/>
    </reaction>
</comment>
<proteinExistence type="inferred from homology"/>
<evidence type="ECO:0000256" key="12">
    <source>
        <dbReference type="ARBA" id="ARBA00023268"/>
    </source>
</evidence>
<dbReference type="GO" id="GO:0006271">
    <property type="term" value="P:DNA strand elongation involved in DNA replication"/>
    <property type="evidence" value="ECO:0007669"/>
    <property type="project" value="TreeGrafter"/>
</dbReference>
<dbReference type="AlphaFoldDB" id="A0A9Y1BJD3"/>
<evidence type="ECO:0000256" key="4">
    <source>
        <dbReference type="ARBA" id="ARBA00022679"/>
    </source>
</evidence>
<evidence type="ECO:0000256" key="15">
    <source>
        <dbReference type="HAMAP-Rule" id="MF_00325"/>
    </source>
</evidence>
<dbReference type="PANTHER" id="PTHR10416:SF0">
    <property type="entry name" value="DNA POLYMERASE DELTA SUBUNIT 2"/>
    <property type="match status" value="1"/>
</dbReference>
<dbReference type="Gene3D" id="3.60.21.50">
    <property type="match status" value="1"/>
</dbReference>
<comment type="function">
    <text evidence="13 15">Possesses two activities: a DNA synthesis (polymerase) and an exonucleolytic activity that degrades single-stranded DNA in the 3' to 5' direction. Has a template-primer preference which is characteristic of a replicative DNA polymerase.</text>
</comment>
<accession>A0A9Y1BJD3</accession>
<dbReference type="GO" id="GO:0008310">
    <property type="term" value="F:single-stranded DNA 3'-5' DNA exonuclease activity"/>
    <property type="evidence" value="ECO:0007669"/>
    <property type="project" value="UniProtKB-EC"/>
</dbReference>
<comment type="catalytic activity">
    <reaction evidence="1 15">
        <text>Exonucleolytic cleavage in the 3'- to 5'-direction to yield nucleoside 5'-phosphates.</text>
        <dbReference type="EC" id="3.1.11.1"/>
    </reaction>
</comment>
<dbReference type="InterPro" id="IPR011149">
    <property type="entry name" value="Pol2_small_arc"/>
</dbReference>
<keyword evidence="4 15" id="KW-0808">Transferase</keyword>
<evidence type="ECO:0000256" key="5">
    <source>
        <dbReference type="ARBA" id="ARBA00022695"/>
    </source>
</evidence>
<dbReference type="EC" id="2.7.7.7" evidence="15"/>
<evidence type="ECO:0000256" key="3">
    <source>
        <dbReference type="ARBA" id="ARBA00011315"/>
    </source>
</evidence>
<keyword evidence="12 15" id="KW-0511">Multifunctional enzyme</keyword>
<comment type="similarity">
    <text evidence="2 15">Belongs to the DNA polymerase delta/II small subunit family.</text>
</comment>
<dbReference type="GO" id="GO:0042575">
    <property type="term" value="C:DNA polymerase complex"/>
    <property type="evidence" value="ECO:0007669"/>
    <property type="project" value="TreeGrafter"/>
</dbReference>
<organism evidence="17">
    <name type="scientific">Candidatus Heimdallarchaeum aukensis</name>
    <dbReference type="NCBI Taxonomy" id="2876573"/>
    <lineage>
        <taxon>Archaea</taxon>
        <taxon>Promethearchaeati</taxon>
        <taxon>Candidatus Heimdallarchaeota</taxon>
        <taxon>Candidatus Heimdallarchaeia (ex Rinke et al. 2021) (nom. nud.)</taxon>
        <taxon>Candidatus Heimdallarchaeales</taxon>
        <taxon>Candidatus Heimdallarchaeaceae</taxon>
        <taxon>Candidatus Heimdallarchaeum</taxon>
    </lineage>
</organism>
<keyword evidence="5 15" id="KW-0548">Nucleotidyltransferase</keyword>
<dbReference type="InterPro" id="IPR024826">
    <property type="entry name" value="DNA_pol_delta/II_ssu"/>
</dbReference>
<dbReference type="HAMAP" id="MF_00325">
    <property type="entry name" value="DNApol_II_A_arch"/>
    <property type="match status" value="1"/>
</dbReference>
<evidence type="ECO:0000259" key="16">
    <source>
        <dbReference type="Pfam" id="PF04042"/>
    </source>
</evidence>
<evidence type="ECO:0000313" key="17">
    <source>
        <dbReference type="EMBL" id="UJG39921.1"/>
    </source>
</evidence>
<comment type="subunit">
    <text evidence="3 15">Heterodimer of a large subunit and a small subunit.</text>
</comment>
<evidence type="ECO:0000256" key="7">
    <source>
        <dbReference type="ARBA" id="ARBA00022722"/>
    </source>
</evidence>
<evidence type="ECO:0000256" key="9">
    <source>
        <dbReference type="ARBA" id="ARBA00022839"/>
    </source>
</evidence>
<sequence>MVIPEKLKELMSSGYQLTPETFSFLMQETDRDGIIDKILKIKPKEVILDLDTIKRIIKTDISETKLSDSEKKKQIEITEKKVIEKKIVQKSPPATIPRERKNKIDTQLEIINTPSMEVDRISVDRFHEYFVSRFKQISKIFEGRRDIKNIVNTRYLKSIDSRDEVSVIASVFSKTERSNGIFSFELEDLEGKIEAILVKKPQTIIQKAIHVLEDSILCFTGQWRRGLLYISDIFWPDIPYNKPVHYSEQDVFALFISDIHIGSRHFLKNLFMKSIKFLNSDLNSSKLNKIGEQVKYLFVAGDVVDGVGVYPNQDADLVLKNIKVQYLQASEYFEKINSDIEIIIIPGNHDAARAAEPQSPIRKEFAEELYEIDNIHLLGSPAYIKAHNVEILMSHGNSIIDINAAIRDIPNESAVPAMVEMLRNRHLVPIYGQRTPIMPDYIDQLVINRIPDIFHAGHTHLCEDSTYRNVTLISSGTFQSQTEYQKSMNINPNPGETYIINLKNLQRIGIDFKNIN</sequence>
<keyword evidence="9 15" id="KW-0269">Exonuclease</keyword>
<dbReference type="Proteomes" id="UP001201020">
    <property type="component" value="Chromosome"/>
</dbReference>
<dbReference type="PIRSF" id="PIRSF000803">
    <property type="entry name" value="Arc_Pol2_small"/>
    <property type="match status" value="1"/>
</dbReference>
<evidence type="ECO:0000256" key="14">
    <source>
        <dbReference type="ARBA" id="ARBA00049244"/>
    </source>
</evidence>
<dbReference type="InterPro" id="IPR007185">
    <property type="entry name" value="DNA_pol_a/d/e_bsu"/>
</dbReference>
<keyword evidence="6 15" id="KW-0235">DNA replication</keyword>
<dbReference type="InterPro" id="IPR029052">
    <property type="entry name" value="Metallo-depent_PP-like"/>
</dbReference>
<dbReference type="EC" id="3.1.11.1" evidence="15"/>
<dbReference type="SUPFAM" id="SSF56300">
    <property type="entry name" value="Metallo-dependent phosphatases"/>
    <property type="match status" value="1"/>
</dbReference>